<name>A0ABU1TED5_9SPHI</name>
<dbReference type="Proteomes" id="UP001247620">
    <property type="component" value="Unassembled WGS sequence"/>
</dbReference>
<keyword evidence="1" id="KW-0472">Membrane</keyword>
<evidence type="ECO:0000313" key="2">
    <source>
        <dbReference type="EMBL" id="MDR6943765.1"/>
    </source>
</evidence>
<evidence type="ECO:0000313" key="3">
    <source>
        <dbReference type="Proteomes" id="UP001247620"/>
    </source>
</evidence>
<keyword evidence="3" id="KW-1185">Reference proteome</keyword>
<feature type="transmembrane region" description="Helical" evidence="1">
    <location>
        <begin position="91"/>
        <end position="113"/>
    </location>
</feature>
<comment type="caution">
    <text evidence="2">The sequence shown here is derived from an EMBL/GenBank/DDBJ whole genome shotgun (WGS) entry which is preliminary data.</text>
</comment>
<evidence type="ECO:0000256" key="1">
    <source>
        <dbReference type="SAM" id="Phobius"/>
    </source>
</evidence>
<dbReference type="RefSeq" id="WP_310098612.1">
    <property type="nucleotide sequence ID" value="NZ_JAVDUU010000003.1"/>
</dbReference>
<proteinExistence type="predicted"/>
<dbReference type="EMBL" id="JAVDUU010000003">
    <property type="protein sequence ID" value="MDR6943765.1"/>
    <property type="molecule type" value="Genomic_DNA"/>
</dbReference>
<evidence type="ECO:0008006" key="4">
    <source>
        <dbReference type="Google" id="ProtNLM"/>
    </source>
</evidence>
<feature type="transmembrane region" description="Helical" evidence="1">
    <location>
        <begin position="39"/>
        <end position="56"/>
    </location>
</feature>
<keyword evidence="1" id="KW-0812">Transmembrane</keyword>
<sequence length="114" mass="13105">METIKTTLPHAYKEVRHFTGLNPITAYLKFTDSQKDKRTLWWFVNLMVHGNLVLAIPATLIYYYNAPVIILGVTVSLFFANLVVNMCGCNIRVTLTTFFVSLFTNISMVLFFIF</sequence>
<accession>A0ABU1TED5</accession>
<gene>
    <name evidence="2" type="ORF">J2W55_003618</name>
</gene>
<protein>
    <recommendedName>
        <fullName evidence="4">PRA1 family protein</fullName>
    </recommendedName>
</protein>
<organism evidence="2 3">
    <name type="scientific">Mucilaginibacter pocheonensis</name>
    <dbReference type="NCBI Taxonomy" id="398050"/>
    <lineage>
        <taxon>Bacteria</taxon>
        <taxon>Pseudomonadati</taxon>
        <taxon>Bacteroidota</taxon>
        <taxon>Sphingobacteriia</taxon>
        <taxon>Sphingobacteriales</taxon>
        <taxon>Sphingobacteriaceae</taxon>
        <taxon>Mucilaginibacter</taxon>
    </lineage>
</organism>
<feature type="transmembrane region" description="Helical" evidence="1">
    <location>
        <begin position="62"/>
        <end position="84"/>
    </location>
</feature>
<keyword evidence="1" id="KW-1133">Transmembrane helix</keyword>
<reference evidence="2 3" key="1">
    <citation type="submission" date="2023-07" db="EMBL/GenBank/DDBJ databases">
        <title>Sorghum-associated microbial communities from plants grown in Nebraska, USA.</title>
        <authorList>
            <person name="Schachtman D."/>
        </authorList>
    </citation>
    <scope>NUCLEOTIDE SEQUENCE [LARGE SCALE GENOMIC DNA]</scope>
    <source>
        <strain evidence="2 3">3262</strain>
    </source>
</reference>